<dbReference type="GO" id="GO:0000150">
    <property type="term" value="F:DNA strand exchange activity"/>
    <property type="evidence" value="ECO:0007669"/>
    <property type="project" value="InterPro"/>
</dbReference>
<dbReference type="PANTHER" id="PTHR30461:SF2">
    <property type="entry name" value="SERINE RECOMBINASE PINE-RELATED"/>
    <property type="match status" value="1"/>
</dbReference>
<dbReference type="Pfam" id="PF00239">
    <property type="entry name" value="Resolvase"/>
    <property type="match status" value="1"/>
</dbReference>
<proteinExistence type="predicted"/>
<dbReference type="Gene3D" id="3.40.50.1390">
    <property type="entry name" value="Resolvase, N-terminal catalytic domain"/>
    <property type="match status" value="1"/>
</dbReference>
<evidence type="ECO:0000256" key="1">
    <source>
        <dbReference type="ARBA" id="ARBA00023125"/>
    </source>
</evidence>
<dbReference type="RefSeq" id="WP_073185188.1">
    <property type="nucleotide sequence ID" value="NZ_FQZG01000003.1"/>
</dbReference>
<organism evidence="4 5">
    <name type="scientific">Tessaracoccus bendigoensis DSM 12906</name>
    <dbReference type="NCBI Taxonomy" id="1123357"/>
    <lineage>
        <taxon>Bacteria</taxon>
        <taxon>Bacillati</taxon>
        <taxon>Actinomycetota</taxon>
        <taxon>Actinomycetes</taxon>
        <taxon>Propionibacteriales</taxon>
        <taxon>Propionibacteriaceae</taxon>
        <taxon>Tessaracoccus</taxon>
    </lineage>
</organism>
<dbReference type="AlphaFoldDB" id="A0A1M5ZYT8"/>
<dbReference type="CDD" id="cd03768">
    <property type="entry name" value="SR_ResInv"/>
    <property type="match status" value="1"/>
</dbReference>
<dbReference type="STRING" id="1123357.SAMN02745244_00005"/>
<accession>A0A1M5ZYT8</accession>
<keyword evidence="1" id="KW-0238">DNA-binding</keyword>
<evidence type="ECO:0000256" key="2">
    <source>
        <dbReference type="ARBA" id="ARBA00023172"/>
    </source>
</evidence>
<reference evidence="5" key="1">
    <citation type="submission" date="2016-11" db="EMBL/GenBank/DDBJ databases">
        <authorList>
            <person name="Varghese N."/>
            <person name="Submissions S."/>
        </authorList>
    </citation>
    <scope>NUCLEOTIDE SEQUENCE [LARGE SCALE GENOMIC DNA]</scope>
    <source>
        <strain evidence="5">DSM 12906</strain>
    </source>
</reference>
<name>A0A1M5ZYT8_9ACTN</name>
<dbReference type="InterPro" id="IPR006119">
    <property type="entry name" value="Resolv_N"/>
</dbReference>
<dbReference type="SMART" id="SM00857">
    <property type="entry name" value="Resolvase"/>
    <property type="match status" value="1"/>
</dbReference>
<evidence type="ECO:0000313" key="5">
    <source>
        <dbReference type="Proteomes" id="UP000184512"/>
    </source>
</evidence>
<dbReference type="OrthoDB" id="128993at2"/>
<dbReference type="InterPro" id="IPR050639">
    <property type="entry name" value="SSR_resolvase"/>
</dbReference>
<protein>
    <submittedName>
        <fullName evidence="4">Site-specific DNA recombinase</fullName>
    </submittedName>
</protein>
<gene>
    <name evidence="4" type="ORF">SAMN02745244_00005</name>
</gene>
<evidence type="ECO:0000259" key="3">
    <source>
        <dbReference type="PROSITE" id="PS51736"/>
    </source>
</evidence>
<keyword evidence="2" id="KW-0233">DNA recombination</keyword>
<dbReference type="InterPro" id="IPR036162">
    <property type="entry name" value="Resolvase-like_N_sf"/>
</dbReference>
<dbReference type="GO" id="GO:0003677">
    <property type="term" value="F:DNA binding"/>
    <property type="evidence" value="ECO:0007669"/>
    <property type="project" value="UniProtKB-KW"/>
</dbReference>
<sequence length="194" mass="21242">MRFLLYTRVSTTAQSAQIQVEALTAVGVEPHSVFSDETPGGNDASDGAGMRRLLEYAQEGDTVAVWRIDRLGRSLSEVLETVTMMVERGLYLLSVQDGIDSRTATGRLMVELLVRLTPYERHLASERIAAGLASSRKTGTRVGRPPLDPSEIRGKIRAVEDARAGGMTAADAAQLVGWSRATFYRHQQEHGSQR</sequence>
<dbReference type="SUPFAM" id="SSF53041">
    <property type="entry name" value="Resolvase-like"/>
    <property type="match status" value="1"/>
</dbReference>
<feature type="domain" description="Resolvase/invertase-type recombinase catalytic" evidence="3">
    <location>
        <begin position="2"/>
        <end position="139"/>
    </location>
</feature>
<keyword evidence="5" id="KW-1185">Reference proteome</keyword>
<dbReference type="EMBL" id="FQZG01000003">
    <property type="protein sequence ID" value="SHI29421.1"/>
    <property type="molecule type" value="Genomic_DNA"/>
</dbReference>
<dbReference type="Proteomes" id="UP000184512">
    <property type="component" value="Unassembled WGS sequence"/>
</dbReference>
<dbReference type="PROSITE" id="PS51736">
    <property type="entry name" value="RECOMBINASES_3"/>
    <property type="match status" value="1"/>
</dbReference>
<evidence type="ECO:0000313" key="4">
    <source>
        <dbReference type="EMBL" id="SHI29421.1"/>
    </source>
</evidence>
<dbReference type="PANTHER" id="PTHR30461">
    <property type="entry name" value="DNA-INVERTASE FROM LAMBDOID PROPHAGE"/>
    <property type="match status" value="1"/>
</dbReference>